<reference evidence="3" key="1">
    <citation type="submission" date="2025-08" db="UniProtKB">
        <authorList>
            <consortium name="RefSeq"/>
        </authorList>
    </citation>
    <scope>IDENTIFICATION</scope>
</reference>
<dbReference type="Gene3D" id="3.10.20.90">
    <property type="entry name" value="Phosphatidylinositol 3-kinase Catalytic Subunit, Chain A, domain 1"/>
    <property type="match status" value="2"/>
</dbReference>
<dbReference type="AlphaFoldDB" id="A0A6P7WRT0"/>
<dbReference type="PANTHER" id="PTHR47731:SF1">
    <property type="entry name" value="UBIQUITIN D"/>
    <property type="match status" value="1"/>
</dbReference>
<dbReference type="GO" id="GO:0016567">
    <property type="term" value="P:protein ubiquitination"/>
    <property type="evidence" value="ECO:0007669"/>
    <property type="project" value="TreeGrafter"/>
</dbReference>
<dbReference type="GO" id="GO:0034612">
    <property type="term" value="P:response to tumor necrosis factor"/>
    <property type="evidence" value="ECO:0007669"/>
    <property type="project" value="InterPro"/>
</dbReference>
<dbReference type="GO" id="GO:0043123">
    <property type="term" value="P:positive regulation of canonical NF-kappaB signal transduction"/>
    <property type="evidence" value="ECO:0007669"/>
    <property type="project" value="TreeGrafter"/>
</dbReference>
<dbReference type="PROSITE" id="PS50053">
    <property type="entry name" value="UBIQUITIN_2"/>
    <property type="match status" value="2"/>
</dbReference>
<evidence type="ECO:0000313" key="2">
    <source>
        <dbReference type="Proteomes" id="UP000515156"/>
    </source>
</evidence>
<dbReference type="GO" id="GO:0043065">
    <property type="term" value="P:positive regulation of apoptotic process"/>
    <property type="evidence" value="ECO:0007669"/>
    <property type="project" value="TreeGrafter"/>
</dbReference>
<dbReference type="GO" id="GO:0005634">
    <property type="term" value="C:nucleus"/>
    <property type="evidence" value="ECO:0007669"/>
    <property type="project" value="TreeGrafter"/>
</dbReference>
<protein>
    <submittedName>
        <fullName evidence="3">Ubiquitin D</fullName>
    </submittedName>
</protein>
<feature type="domain" description="Ubiquitin-like" evidence="1">
    <location>
        <begin position="82"/>
        <end position="157"/>
    </location>
</feature>
<gene>
    <name evidence="3" type="primary">UBD</name>
</gene>
<dbReference type="SMART" id="SM00213">
    <property type="entry name" value="UBQ"/>
    <property type="match status" value="2"/>
</dbReference>
<evidence type="ECO:0000259" key="1">
    <source>
        <dbReference type="PROSITE" id="PS50053"/>
    </source>
</evidence>
<proteinExistence type="predicted"/>
<organism evidence="2 3">
    <name type="scientific">Microcaecilia unicolor</name>
    <dbReference type="NCBI Taxonomy" id="1415580"/>
    <lineage>
        <taxon>Eukaryota</taxon>
        <taxon>Metazoa</taxon>
        <taxon>Chordata</taxon>
        <taxon>Craniata</taxon>
        <taxon>Vertebrata</taxon>
        <taxon>Euteleostomi</taxon>
        <taxon>Amphibia</taxon>
        <taxon>Gymnophiona</taxon>
        <taxon>Siphonopidae</taxon>
        <taxon>Microcaecilia</taxon>
    </lineage>
</organism>
<feature type="domain" description="Ubiquitin-like" evidence="1">
    <location>
        <begin position="2"/>
        <end position="73"/>
    </location>
</feature>
<dbReference type="InterPro" id="IPR000626">
    <property type="entry name" value="Ubiquitin-like_dom"/>
</dbReference>
<dbReference type="OrthoDB" id="428577at2759"/>
<dbReference type="FunFam" id="3.10.20.90:FF:000234">
    <property type="entry name" value="Ubiquitin D"/>
    <property type="match status" value="1"/>
</dbReference>
<dbReference type="RefSeq" id="XP_030045892.1">
    <property type="nucleotide sequence ID" value="XM_030190032.1"/>
</dbReference>
<dbReference type="CTD" id="10537"/>
<dbReference type="GeneID" id="115460210"/>
<dbReference type="InterPro" id="IPR029071">
    <property type="entry name" value="Ubiquitin-like_domsf"/>
</dbReference>
<dbReference type="GO" id="GO:0006511">
    <property type="term" value="P:ubiquitin-dependent protein catabolic process"/>
    <property type="evidence" value="ECO:0007669"/>
    <property type="project" value="TreeGrafter"/>
</dbReference>
<dbReference type="GO" id="GO:0034341">
    <property type="term" value="P:response to type II interferon"/>
    <property type="evidence" value="ECO:0007669"/>
    <property type="project" value="TreeGrafter"/>
</dbReference>
<dbReference type="Pfam" id="PF00240">
    <property type="entry name" value="ubiquitin"/>
    <property type="match status" value="2"/>
</dbReference>
<dbReference type="InParanoid" id="A0A6P7WRT0"/>
<dbReference type="KEGG" id="muo:115460210"/>
<dbReference type="InterPro" id="IPR042969">
    <property type="entry name" value="Ubiquitin_D"/>
</dbReference>
<dbReference type="Proteomes" id="UP000515156">
    <property type="component" value="Chromosome 1"/>
</dbReference>
<dbReference type="FunCoup" id="A0A6P7WRT0">
    <property type="interactions" value="12"/>
</dbReference>
<name>A0A6P7WRT0_9AMPH</name>
<sequence>MAAVCVQVEWKNLMSFLMNPGDRVKKLNEHIRSQTKIPVIEQELLLNETPLKQHKKLSDYGIEESSTIHLVLRVAQMSDAEVNLNLVDVEGNHHPLKAKRSTSVKVVRQRIQQQTGVKPRHQVVVCNGKKLENGKTMAEYGIKNGTLLFMTYYCNSG</sequence>
<accession>A0A6P7WRT0</accession>
<keyword evidence="2" id="KW-1185">Reference proteome</keyword>
<dbReference type="PANTHER" id="PTHR47731">
    <property type="entry name" value="UBIQUITIN D"/>
    <property type="match status" value="1"/>
</dbReference>
<evidence type="ECO:0000313" key="3">
    <source>
        <dbReference type="RefSeq" id="XP_030045892.1"/>
    </source>
</evidence>
<dbReference type="SUPFAM" id="SSF54236">
    <property type="entry name" value="Ubiquitin-like"/>
    <property type="match status" value="2"/>
</dbReference>
<dbReference type="GO" id="GO:0070628">
    <property type="term" value="F:proteasome binding"/>
    <property type="evidence" value="ECO:0007669"/>
    <property type="project" value="InterPro"/>
</dbReference>